<accession>A0A1S6JHY6</accession>
<dbReference type="Gene3D" id="1.10.490.110">
    <property type="entry name" value="Uncharacterized conserved protein DUF2267"/>
    <property type="match status" value="1"/>
</dbReference>
<proteinExistence type="predicted"/>
<sequence>MQSKTAAAAIAIEPAMSYGQMLEQVRYNGAYPTRERAEEVVSAVLAALGRRVTGEERVELAARLPREAARILASQIPGTDSLTGWAFVRDLAARTGGSLATTRWDVGSVLGVVARLAGPDLLDRVLDQLPPGYAILFGRAELTQAA</sequence>
<evidence type="ECO:0000313" key="2">
    <source>
        <dbReference type="Proteomes" id="UP000189443"/>
    </source>
</evidence>
<dbReference type="InterPro" id="IPR038282">
    <property type="entry name" value="DUF2267_sf"/>
</dbReference>
<dbReference type="Proteomes" id="UP000189443">
    <property type="component" value="Chromosome"/>
</dbReference>
<gene>
    <name evidence="1" type="ORF">B1H29_34960</name>
</gene>
<dbReference type="AlphaFoldDB" id="A0A1S6JHY6"/>
<dbReference type="KEGG" id="spac:B1H29_34960"/>
<dbReference type="OrthoDB" id="952780at2"/>
<evidence type="ECO:0008006" key="3">
    <source>
        <dbReference type="Google" id="ProtNLM"/>
    </source>
</evidence>
<dbReference type="Pfam" id="PF10025">
    <property type="entry name" value="DUF2267"/>
    <property type="match status" value="1"/>
</dbReference>
<protein>
    <recommendedName>
        <fullName evidence="3">DUF2267 domain-containing protein</fullName>
    </recommendedName>
</protein>
<dbReference type="InterPro" id="IPR018727">
    <property type="entry name" value="DUF2267"/>
</dbReference>
<organism evidence="1 2">
    <name type="scientific">Streptomyces pactum</name>
    <dbReference type="NCBI Taxonomy" id="68249"/>
    <lineage>
        <taxon>Bacteria</taxon>
        <taxon>Bacillati</taxon>
        <taxon>Actinomycetota</taxon>
        <taxon>Actinomycetes</taxon>
        <taxon>Kitasatosporales</taxon>
        <taxon>Streptomycetaceae</taxon>
        <taxon>Streptomyces</taxon>
    </lineage>
</organism>
<keyword evidence="2" id="KW-1185">Reference proteome</keyword>
<evidence type="ECO:0000313" key="1">
    <source>
        <dbReference type="EMBL" id="AQS71377.1"/>
    </source>
</evidence>
<dbReference type="RefSeq" id="WP_055420157.1">
    <property type="nucleotide sequence ID" value="NZ_CP019724.1"/>
</dbReference>
<name>A0A1S6JHY6_9ACTN</name>
<reference evidence="1 2" key="1">
    <citation type="submission" date="2017-02" db="EMBL/GenBank/DDBJ databases">
        <title>Streptomyces pactum ACT12 Genome sequencing and assembly.</title>
        <authorList>
            <person name="Xue Q."/>
            <person name="Yan X."/>
            <person name="Jia L."/>
            <person name="Yan H."/>
        </authorList>
    </citation>
    <scope>NUCLEOTIDE SEQUENCE [LARGE SCALE GENOMIC DNA]</scope>
    <source>
        <strain evidence="1 2">ACT12</strain>
    </source>
</reference>
<dbReference type="EMBL" id="CP019724">
    <property type="protein sequence ID" value="AQS71377.1"/>
    <property type="molecule type" value="Genomic_DNA"/>
</dbReference>